<sequence length="113" mass="12636">MPNPTEHCPDCGVGIGARHDTDCDWAQCAATGTQYLMCPDEGPDCRPDHWNGYMGGGKEAVDLGWWIVWVPPAPGEVGGRFVPCPPDMKDAIPDTQRVMRTHKWDRARECWVR</sequence>
<name>A0A2T0PT09_9ACTN</name>
<keyword evidence="2" id="KW-1185">Reference proteome</keyword>
<accession>A0A2T0PT09</accession>
<comment type="caution">
    <text evidence="1">The sequence shown here is derived from an EMBL/GenBank/DDBJ whole genome shotgun (WGS) entry which is preliminary data.</text>
</comment>
<reference evidence="1 2" key="1">
    <citation type="submission" date="2018-03" db="EMBL/GenBank/DDBJ databases">
        <title>Genomic Encyclopedia of Archaeal and Bacterial Type Strains, Phase II (KMG-II): from individual species to whole genera.</title>
        <authorList>
            <person name="Goeker M."/>
        </authorList>
    </citation>
    <scope>NUCLEOTIDE SEQUENCE [LARGE SCALE GENOMIC DNA]</scope>
    <source>
        <strain evidence="1 2">DSM 45601</strain>
    </source>
</reference>
<dbReference type="EMBL" id="PVZC01000012">
    <property type="protein sequence ID" value="PRX92033.1"/>
    <property type="molecule type" value="Genomic_DNA"/>
</dbReference>
<dbReference type="AlphaFoldDB" id="A0A2T0PT09"/>
<evidence type="ECO:0000313" key="1">
    <source>
        <dbReference type="EMBL" id="PRX92033.1"/>
    </source>
</evidence>
<proteinExistence type="predicted"/>
<protein>
    <submittedName>
        <fullName evidence="1">Uncharacterized protein</fullName>
    </submittedName>
</protein>
<evidence type="ECO:0000313" key="2">
    <source>
        <dbReference type="Proteomes" id="UP000237846"/>
    </source>
</evidence>
<organism evidence="1 2">
    <name type="scientific">Allonocardiopsis opalescens</name>
    <dbReference type="NCBI Taxonomy" id="1144618"/>
    <lineage>
        <taxon>Bacteria</taxon>
        <taxon>Bacillati</taxon>
        <taxon>Actinomycetota</taxon>
        <taxon>Actinomycetes</taxon>
        <taxon>Streptosporangiales</taxon>
        <taxon>Allonocardiopsis</taxon>
    </lineage>
</organism>
<dbReference type="OrthoDB" id="4173178at2"/>
<dbReference type="RefSeq" id="WP_146159638.1">
    <property type="nucleotide sequence ID" value="NZ_PVZC01000012.1"/>
</dbReference>
<gene>
    <name evidence="1" type="ORF">CLV72_112106</name>
</gene>
<dbReference type="Proteomes" id="UP000237846">
    <property type="component" value="Unassembled WGS sequence"/>
</dbReference>